<evidence type="ECO:0000313" key="2">
    <source>
        <dbReference type="EMBL" id="MBB3066724.1"/>
    </source>
</evidence>
<evidence type="ECO:0000313" key="3">
    <source>
        <dbReference type="Proteomes" id="UP000581135"/>
    </source>
</evidence>
<proteinExistence type="predicted"/>
<dbReference type="AlphaFoldDB" id="A0A839SYM9"/>
<dbReference type="Proteomes" id="UP000581135">
    <property type="component" value="Unassembled WGS sequence"/>
</dbReference>
<accession>A0A839SYM9</accession>
<gene>
    <name evidence="2" type="ORF">FHR98_003034</name>
</gene>
<dbReference type="RefSeq" id="WP_183417551.1">
    <property type="nucleotide sequence ID" value="NZ_JACHXA010000010.1"/>
</dbReference>
<comment type="caution">
    <text evidence="2">The sequence shown here is derived from an EMBL/GenBank/DDBJ whole genome shotgun (WGS) entry which is preliminary data.</text>
</comment>
<keyword evidence="3" id="KW-1185">Reference proteome</keyword>
<dbReference type="EMBL" id="JACHXA010000010">
    <property type="protein sequence ID" value="MBB3066724.1"/>
    <property type="molecule type" value="Genomic_DNA"/>
</dbReference>
<feature type="domain" description="DUF374" evidence="1">
    <location>
        <begin position="72"/>
        <end position="133"/>
    </location>
</feature>
<sequence>MKVLLDNRQMQTAAGWCAGMLVRLLRASLRSEEHVPEETRKVLTRPGPVIGCFWHGRLLSLVGQRQVPPEAVDFLVSPHRDGLLLSRALARLGCKPHYGSSNRDGVKGLRALLQAVGGKGRIVAITPDGPRGPIQQAKIGAIKLAQLTGAPIVPLSASARFGHRFTSWDRFLLPLPFARAYIAWGAPIEVPRNASDADLERYRLDLETNLNMLTAEADAALGHDPAPPSQGVDPR</sequence>
<dbReference type="Pfam" id="PF04028">
    <property type="entry name" value="DUF374"/>
    <property type="match status" value="1"/>
</dbReference>
<organism evidence="2 3">
    <name type="scientific">Limibacillus halophilus</name>
    <dbReference type="NCBI Taxonomy" id="1579333"/>
    <lineage>
        <taxon>Bacteria</taxon>
        <taxon>Pseudomonadati</taxon>
        <taxon>Pseudomonadota</taxon>
        <taxon>Alphaproteobacteria</taxon>
        <taxon>Rhodospirillales</taxon>
        <taxon>Rhodovibrionaceae</taxon>
        <taxon>Limibacillus</taxon>
    </lineage>
</organism>
<dbReference type="InterPro" id="IPR007172">
    <property type="entry name" value="DUF374"/>
</dbReference>
<dbReference type="CDD" id="cd07983">
    <property type="entry name" value="LPLAT_DUF374-like"/>
    <property type="match status" value="1"/>
</dbReference>
<evidence type="ECO:0000259" key="1">
    <source>
        <dbReference type="Pfam" id="PF04028"/>
    </source>
</evidence>
<reference evidence="2 3" key="1">
    <citation type="submission" date="2020-08" db="EMBL/GenBank/DDBJ databases">
        <title>Genomic Encyclopedia of Type Strains, Phase III (KMG-III): the genomes of soil and plant-associated and newly described type strains.</title>
        <authorList>
            <person name="Whitman W."/>
        </authorList>
    </citation>
    <scope>NUCLEOTIDE SEQUENCE [LARGE SCALE GENOMIC DNA]</scope>
    <source>
        <strain evidence="2 3">CECT 8803</strain>
    </source>
</reference>
<name>A0A839SYM9_9PROT</name>
<protein>
    <recommendedName>
        <fullName evidence="1">DUF374 domain-containing protein</fullName>
    </recommendedName>
</protein>
<dbReference type="SUPFAM" id="SSF69593">
    <property type="entry name" value="Glycerol-3-phosphate (1)-acyltransferase"/>
    <property type="match status" value="1"/>
</dbReference>